<keyword evidence="1 2" id="KW-0812">Transmembrane</keyword>
<dbReference type="Gene3D" id="3.80.10.10">
    <property type="entry name" value="Ribonuclease Inhibitor"/>
    <property type="match status" value="1"/>
</dbReference>
<accession>W7XK19</accession>
<name>W7XK19_TETTS</name>
<evidence type="ECO:0000313" key="3">
    <source>
        <dbReference type="Proteomes" id="UP000009168"/>
    </source>
</evidence>
<dbReference type="EMBL" id="GG662834">
    <property type="protein sequence ID" value="EWS76141.1"/>
    <property type="molecule type" value="Genomic_DNA"/>
</dbReference>
<dbReference type="InterPro" id="IPR032675">
    <property type="entry name" value="LRR_dom_sf"/>
</dbReference>
<keyword evidence="1" id="KW-1133">Transmembrane helix</keyword>
<keyword evidence="1" id="KW-0472">Membrane</keyword>
<evidence type="ECO:0000256" key="1">
    <source>
        <dbReference type="SAM" id="Phobius"/>
    </source>
</evidence>
<protein>
    <submittedName>
        <fullName evidence="2">Transmembrane protein, putative</fullName>
    </submittedName>
</protein>
<sequence>MCIQKQQEIEIGCKGQQEYELTRIKQIFGLFRFIFVIRFAFIFLKSQIFEFAKLKRIYFNNKQKIFIQLKILISLSTIFNYQFLLIIFISFIYIFLLLSNLIGSQGAHDIGKSLNELLNLTDLTLNLYCNNIGSQGVSDLGLSFVKCTCLQTLILDLQLKFNILFNYFNKNQENMVNLIYIFCVLFYLFQLINKFIHLYLSFYQIKNIFNVLFFQITLKYIKGEIQLVNKVCKIQVLVYQNVLNFKI</sequence>
<evidence type="ECO:0000313" key="2">
    <source>
        <dbReference type="EMBL" id="EWS76141.1"/>
    </source>
</evidence>
<dbReference type="RefSeq" id="XP_012651327.1">
    <property type="nucleotide sequence ID" value="XM_012795873.1"/>
</dbReference>
<reference evidence="3" key="1">
    <citation type="journal article" date="2006" name="PLoS Biol.">
        <title>Macronuclear genome sequence of the ciliate Tetrahymena thermophila, a model eukaryote.</title>
        <authorList>
            <person name="Eisen J.A."/>
            <person name="Coyne R.S."/>
            <person name="Wu M."/>
            <person name="Wu D."/>
            <person name="Thiagarajan M."/>
            <person name="Wortman J.R."/>
            <person name="Badger J.H."/>
            <person name="Ren Q."/>
            <person name="Amedeo P."/>
            <person name="Jones K.M."/>
            <person name="Tallon L.J."/>
            <person name="Delcher A.L."/>
            <person name="Salzberg S.L."/>
            <person name="Silva J.C."/>
            <person name="Haas B.J."/>
            <person name="Majoros W.H."/>
            <person name="Farzad M."/>
            <person name="Carlton J.M."/>
            <person name="Smith R.K. Jr."/>
            <person name="Garg J."/>
            <person name="Pearlman R.E."/>
            <person name="Karrer K.M."/>
            <person name="Sun L."/>
            <person name="Manning G."/>
            <person name="Elde N.C."/>
            <person name="Turkewitz A.P."/>
            <person name="Asai D.J."/>
            <person name="Wilkes D.E."/>
            <person name="Wang Y."/>
            <person name="Cai H."/>
            <person name="Collins K."/>
            <person name="Stewart B.A."/>
            <person name="Lee S.R."/>
            <person name="Wilamowska K."/>
            <person name="Weinberg Z."/>
            <person name="Ruzzo W.L."/>
            <person name="Wloga D."/>
            <person name="Gaertig J."/>
            <person name="Frankel J."/>
            <person name="Tsao C.-C."/>
            <person name="Gorovsky M.A."/>
            <person name="Keeling P.J."/>
            <person name="Waller R.F."/>
            <person name="Patron N.J."/>
            <person name="Cherry J.M."/>
            <person name="Stover N.A."/>
            <person name="Krieger C.J."/>
            <person name="del Toro C."/>
            <person name="Ryder H.F."/>
            <person name="Williamson S.C."/>
            <person name="Barbeau R.A."/>
            <person name="Hamilton E.P."/>
            <person name="Orias E."/>
        </authorList>
    </citation>
    <scope>NUCLEOTIDE SEQUENCE [LARGE SCALE GENOMIC DNA]</scope>
    <source>
        <strain evidence="3">SB210</strain>
    </source>
</reference>
<feature type="transmembrane region" description="Helical" evidence="1">
    <location>
        <begin position="178"/>
        <end position="200"/>
    </location>
</feature>
<dbReference type="KEGG" id="tet:TTHERM_001470381"/>
<dbReference type="InParanoid" id="W7XK19"/>
<feature type="transmembrane region" description="Helical" evidence="1">
    <location>
        <begin position="27"/>
        <end position="44"/>
    </location>
</feature>
<dbReference type="Proteomes" id="UP000009168">
    <property type="component" value="Unassembled WGS sequence"/>
</dbReference>
<dbReference type="GeneID" id="24442376"/>
<gene>
    <name evidence="2" type="ORF">TTHERM_001470381</name>
</gene>
<dbReference type="SUPFAM" id="SSF52047">
    <property type="entry name" value="RNI-like"/>
    <property type="match status" value="1"/>
</dbReference>
<keyword evidence="3" id="KW-1185">Reference proteome</keyword>
<feature type="transmembrane region" description="Helical" evidence="1">
    <location>
        <begin position="65"/>
        <end position="96"/>
    </location>
</feature>
<proteinExistence type="predicted"/>
<organism evidence="2 3">
    <name type="scientific">Tetrahymena thermophila (strain SB210)</name>
    <dbReference type="NCBI Taxonomy" id="312017"/>
    <lineage>
        <taxon>Eukaryota</taxon>
        <taxon>Sar</taxon>
        <taxon>Alveolata</taxon>
        <taxon>Ciliophora</taxon>
        <taxon>Intramacronucleata</taxon>
        <taxon>Oligohymenophorea</taxon>
        <taxon>Hymenostomatida</taxon>
        <taxon>Tetrahymenina</taxon>
        <taxon>Tetrahymenidae</taxon>
        <taxon>Tetrahymena</taxon>
    </lineage>
</organism>
<dbReference type="AlphaFoldDB" id="W7XK19"/>